<dbReference type="Proteomes" id="UP000285456">
    <property type="component" value="Unassembled WGS sequence"/>
</dbReference>
<dbReference type="InterPro" id="IPR001333">
    <property type="entry name" value="Peptidase_M32_Taq"/>
</dbReference>
<dbReference type="GO" id="GO:0006508">
    <property type="term" value="P:proteolysis"/>
    <property type="evidence" value="ECO:0007669"/>
    <property type="project" value="UniProtKB-KW"/>
</dbReference>
<protein>
    <recommendedName>
        <fullName evidence="3">Peptidase M3A and M3B thimet/oligopeptidase F</fullName>
    </recommendedName>
</protein>
<comment type="caution">
    <text evidence="1">The sequence shown here is derived from an EMBL/GenBank/DDBJ whole genome shotgun (WGS) entry which is preliminary data.</text>
</comment>
<dbReference type="Gene3D" id="1.10.1370.30">
    <property type="match status" value="1"/>
</dbReference>
<dbReference type="GO" id="GO:0046872">
    <property type="term" value="F:metal ion binding"/>
    <property type="evidence" value="ECO:0007669"/>
    <property type="project" value="UniProtKB-UniRule"/>
</dbReference>
<dbReference type="PANTHER" id="PTHR34217:SF1">
    <property type="entry name" value="CARBOXYPEPTIDASE 1"/>
    <property type="match status" value="1"/>
</dbReference>
<dbReference type="Pfam" id="PF02074">
    <property type="entry name" value="Peptidase_M32"/>
    <property type="match status" value="1"/>
</dbReference>
<dbReference type="PANTHER" id="PTHR34217">
    <property type="entry name" value="METAL-DEPENDENT CARBOXYPEPTIDASE"/>
    <property type="match status" value="1"/>
</dbReference>
<name>A0A417YI82_9BACI</name>
<dbReference type="OrthoDB" id="9762795at2"/>
<dbReference type="EMBL" id="QWEH01000005">
    <property type="protein sequence ID" value="RHW32592.1"/>
    <property type="molecule type" value="Genomic_DNA"/>
</dbReference>
<accession>A0A417YI82</accession>
<gene>
    <name evidence="1" type="ORF">D1B32_09685</name>
</gene>
<organism evidence="1 2">
    <name type="scientific">Oceanobacillus profundus</name>
    <dbReference type="NCBI Taxonomy" id="372463"/>
    <lineage>
        <taxon>Bacteria</taxon>
        <taxon>Bacillati</taxon>
        <taxon>Bacillota</taxon>
        <taxon>Bacilli</taxon>
        <taxon>Bacillales</taxon>
        <taxon>Bacillaceae</taxon>
        <taxon>Oceanobacillus</taxon>
    </lineage>
</organism>
<dbReference type="RefSeq" id="WP_118889221.1">
    <property type="nucleotide sequence ID" value="NZ_QWEH01000005.1"/>
</dbReference>
<evidence type="ECO:0000313" key="2">
    <source>
        <dbReference type="Proteomes" id="UP000285456"/>
    </source>
</evidence>
<evidence type="ECO:0008006" key="3">
    <source>
        <dbReference type="Google" id="ProtNLM"/>
    </source>
</evidence>
<proteinExistence type="predicted"/>
<sequence>MKGEDWMDLSNTKLVLSLINERLQNKYQQYIYSLWLMLTTNDQRWVEQLEQDEKSYNDEISSPNLIHLIRLLQKDRNMDLLSKRQISCLYNEMLELSLNPSLQHRYTKLWNEAHYVIATNKTEFKGKKLTEQQVLRILETEQNNSQREELWYQYMKVGDELQSSLIELVNIRNKIAKEKGFENFYDLKLSSQGLDKIELNSIITGIRTNLDGEYSYIKKNIDKQLQDKFNIKQLYPWHYPHPFFQEVNLSYLEDPAITVKTVTSKLTNWFQEIGLDIKDILKNSDISANEDKSAANFCLNIDRDKDVRISAHYHQNQKSLSLLLHELGHAVYEYNVNMDLPFILKKSSEIFMSEASAIYFERLVFKKSWYRNVISNEGTQSDKFIGQQDFVSHLLVKVYWTMTMTIFEQELYRNPNQDLNRLWWDIVGDVQRIEKPIKWDIPVWAVKPHLTTLPAYYHNYLLGEIIASQIGNNMARKYRSSHSKEGIQYLKENIFWFGHSKSWRNILKSSFQDQLNPGYLIYDIKQLLENEM</sequence>
<dbReference type="SUPFAM" id="SSF55486">
    <property type="entry name" value="Metalloproteases ('zincins'), catalytic domain"/>
    <property type="match status" value="1"/>
</dbReference>
<evidence type="ECO:0000313" key="1">
    <source>
        <dbReference type="EMBL" id="RHW32592.1"/>
    </source>
</evidence>
<dbReference type="GO" id="GO:0004222">
    <property type="term" value="F:metalloendopeptidase activity"/>
    <property type="evidence" value="ECO:0007669"/>
    <property type="project" value="InterPro"/>
</dbReference>
<dbReference type="AlphaFoldDB" id="A0A417YI82"/>
<keyword evidence="2" id="KW-1185">Reference proteome</keyword>
<dbReference type="GO" id="GO:0004181">
    <property type="term" value="F:metallocarboxypeptidase activity"/>
    <property type="evidence" value="ECO:0007669"/>
    <property type="project" value="InterPro"/>
</dbReference>
<reference evidence="1 2" key="1">
    <citation type="journal article" date="2007" name="Int. J. Syst. Evol. Microbiol.">
        <title>Oceanobacillus profundus sp. nov., isolated from a deep-sea sediment core.</title>
        <authorList>
            <person name="Kim Y.G."/>
            <person name="Choi D.H."/>
            <person name="Hyun S."/>
            <person name="Cho B.C."/>
        </authorList>
    </citation>
    <scope>NUCLEOTIDE SEQUENCE [LARGE SCALE GENOMIC DNA]</scope>
    <source>
        <strain evidence="1 2">DSM 18246</strain>
    </source>
</reference>